<feature type="coiled-coil region" evidence="1">
    <location>
        <begin position="89"/>
        <end position="116"/>
    </location>
</feature>
<dbReference type="AlphaFoldDB" id="E2N6Z2"/>
<dbReference type="Proteomes" id="UP000003711">
    <property type="component" value="Unassembled WGS sequence"/>
</dbReference>
<keyword evidence="1" id="KW-0175">Coiled coil</keyword>
<name>E2N6Z2_9BACE</name>
<evidence type="ECO:0000313" key="2">
    <source>
        <dbReference type="EMBL" id="EEF92328.1"/>
    </source>
</evidence>
<gene>
    <name evidence="2" type="ORF">BACCELL_00034</name>
</gene>
<organism evidence="2 3">
    <name type="scientific">Bacteroides cellulosilyticus DSM 14838</name>
    <dbReference type="NCBI Taxonomy" id="537012"/>
    <lineage>
        <taxon>Bacteria</taxon>
        <taxon>Pseudomonadati</taxon>
        <taxon>Bacteroidota</taxon>
        <taxon>Bacteroidia</taxon>
        <taxon>Bacteroidales</taxon>
        <taxon>Bacteroidaceae</taxon>
        <taxon>Bacteroides</taxon>
    </lineage>
</organism>
<accession>E2N6Z2</accession>
<evidence type="ECO:0000313" key="3">
    <source>
        <dbReference type="Proteomes" id="UP000003711"/>
    </source>
</evidence>
<reference evidence="2 3" key="2">
    <citation type="submission" date="2009-01" db="EMBL/GenBank/DDBJ databases">
        <title>Draft genome sequence of Bacteroides cellulosilyticus (DSM 14838).</title>
        <authorList>
            <person name="Sudarsanam P."/>
            <person name="Ley R."/>
            <person name="Guruge J."/>
            <person name="Turnbaugh P.J."/>
            <person name="Mahowald M."/>
            <person name="Liep D."/>
            <person name="Gordon J."/>
        </authorList>
    </citation>
    <scope>NUCLEOTIDE SEQUENCE [LARGE SCALE GENOMIC DNA]</scope>
    <source>
        <strain evidence="2 3">DSM 14838</strain>
    </source>
</reference>
<dbReference type="HOGENOM" id="CLU_377099_0_0_10"/>
<sequence>MKNRFSQFVPAVMAILGIKDWNKDADKKNALLAEEKEKLKNMGFNETFLTGFCEALSNDFPDDKPQGSTENGTVIPEDSASNAVIKGLLADITAKLATAQVEIETLAKEKGELSTEVAAKRTEITGLNQKIKTLSDMAELDKGTGAQNGTIIPDAKNIVLNWDDDKQLGGITGEMYGMDRAYNQRLRAEMLYRKGIAVQVPTASSIDYSRLKEDLGAFYRVPWQDRLQSFLMVLPSIESIFPLESGYQDLAVLTNIWLGEFSQADNTASDFDNVTKGNYEFDNETLRMFSVMFAHKFKDLKALEKSWIGSYNKEGSQVIKWSFIEYILAETAKKLHNEREQRRVNGVRKEPDLNKPGRAMGAADGIYEFLNKKVVGHIDINNGKLVYQVKPFELGTLSPENIGEKVYQATSMIPAVLRDSGTLALYMPSHMIVWYHKYNELHYAQNQDYKANIMYVKEYPSVKLIAVPNADNHHRIFWTLEGNIHTFEDQPGEMTKFNIEQQDWTLKVWSNWKESTWAYAVGFKYTKKEDMDYSRQMIFCNEYDRPASYFIEADKDTQPSAKYHTSIVTVANTNLLAITDIEDAEVGKIVTLKCGNTNKGVKIDKSGNFSLISEAWNPKKGDMIRLMKRDDGKFIEIGRETGAADALQFAPDETTPSLQGGSVFVTGENTKATAITNFTDAIAGKTYTIHGSGKENASTIATGGSFVLTSALTLSTGKFIKLVKTDDGKFYEVARG</sequence>
<proteinExistence type="predicted"/>
<reference evidence="2 3" key="1">
    <citation type="submission" date="2008-12" db="EMBL/GenBank/DDBJ databases">
        <authorList>
            <person name="Fulton L."/>
            <person name="Clifton S."/>
            <person name="Fulton B."/>
            <person name="Xu J."/>
            <person name="Minx P."/>
            <person name="Pepin K.H."/>
            <person name="Johnson M."/>
            <person name="Bhonagiri V."/>
            <person name="Nash W.E."/>
            <person name="Mardis E.R."/>
            <person name="Wilson R.K."/>
        </authorList>
    </citation>
    <scope>NUCLEOTIDE SEQUENCE [LARGE SCALE GENOMIC DNA]</scope>
    <source>
        <strain evidence="2 3">DSM 14838</strain>
    </source>
</reference>
<dbReference type="RefSeq" id="WP_007209434.1">
    <property type="nucleotide sequence ID" value="NZ_EQ973486.1"/>
</dbReference>
<protein>
    <submittedName>
        <fullName evidence="2">Uncharacterized protein</fullName>
    </submittedName>
</protein>
<dbReference type="EMBL" id="ACCH01000002">
    <property type="protein sequence ID" value="EEF92328.1"/>
    <property type="molecule type" value="Genomic_DNA"/>
</dbReference>
<comment type="caution">
    <text evidence="2">The sequence shown here is derived from an EMBL/GenBank/DDBJ whole genome shotgun (WGS) entry which is preliminary data.</text>
</comment>
<evidence type="ECO:0000256" key="1">
    <source>
        <dbReference type="SAM" id="Coils"/>
    </source>
</evidence>